<dbReference type="GO" id="GO:0000967">
    <property type="term" value="P:rRNA 5'-end processing"/>
    <property type="evidence" value="ECO:0007669"/>
    <property type="project" value="TreeGrafter"/>
</dbReference>
<accession>A0A0F9W193</accession>
<name>A0A0F9W193_9ZZZZ</name>
<dbReference type="InterPro" id="IPR006641">
    <property type="entry name" value="YqgF/RNaseH-like_dom"/>
</dbReference>
<dbReference type="InterPro" id="IPR037027">
    <property type="entry name" value="YqgF/RNaseH-like_dom_sf"/>
</dbReference>
<dbReference type="InterPro" id="IPR005227">
    <property type="entry name" value="YqgF"/>
</dbReference>
<dbReference type="EMBL" id="LAZR01000247">
    <property type="protein sequence ID" value="KKN79441.1"/>
    <property type="molecule type" value="Genomic_DNA"/>
</dbReference>
<dbReference type="HAMAP" id="MF_00651">
    <property type="entry name" value="Nuclease_YqgF"/>
    <property type="match status" value="1"/>
</dbReference>
<dbReference type="AlphaFoldDB" id="A0A0F9W193"/>
<dbReference type="PANTHER" id="PTHR33317">
    <property type="entry name" value="POLYNUCLEOTIDYL TRANSFERASE, RIBONUCLEASE H-LIKE SUPERFAMILY PROTEIN"/>
    <property type="match status" value="1"/>
</dbReference>
<feature type="domain" description="YqgF/RNase H-like" evidence="5">
    <location>
        <begin position="2"/>
        <end position="102"/>
    </location>
</feature>
<dbReference type="Gene3D" id="3.30.420.140">
    <property type="entry name" value="YqgF/RNase H-like domain"/>
    <property type="match status" value="1"/>
</dbReference>
<dbReference type="PANTHER" id="PTHR33317:SF4">
    <property type="entry name" value="POLYNUCLEOTIDYL TRANSFERASE, RIBONUCLEASE H-LIKE SUPERFAMILY PROTEIN"/>
    <property type="match status" value="1"/>
</dbReference>
<organism evidence="6">
    <name type="scientific">marine sediment metagenome</name>
    <dbReference type="NCBI Taxonomy" id="412755"/>
    <lineage>
        <taxon>unclassified sequences</taxon>
        <taxon>metagenomes</taxon>
        <taxon>ecological metagenomes</taxon>
    </lineage>
</organism>
<dbReference type="CDD" id="cd16964">
    <property type="entry name" value="YqgF"/>
    <property type="match status" value="1"/>
</dbReference>
<keyword evidence="4" id="KW-0378">Hydrolase</keyword>
<dbReference type="GO" id="GO:0005829">
    <property type="term" value="C:cytosol"/>
    <property type="evidence" value="ECO:0007669"/>
    <property type="project" value="TreeGrafter"/>
</dbReference>
<evidence type="ECO:0000256" key="3">
    <source>
        <dbReference type="ARBA" id="ARBA00022722"/>
    </source>
</evidence>
<evidence type="ECO:0000256" key="4">
    <source>
        <dbReference type="ARBA" id="ARBA00022801"/>
    </source>
</evidence>
<comment type="caution">
    <text evidence="6">The sequence shown here is derived from an EMBL/GenBank/DDBJ whole genome shotgun (WGS) entry which is preliminary data.</text>
</comment>
<sequence>MGRWLAVDYGTKRVGLAVGSTGEGVAGPVKSVSAEPHEALLDHIRQVAEEYDVEGIVVGWPLNMDDSQGPQADLSRRFASQLAAGTGMDVRLWDERLSSFDADATLAGQLTRAKRKQRQDAIAAAVFLQDFLACGGPDAAPRPDDLQT</sequence>
<dbReference type="Pfam" id="PF03652">
    <property type="entry name" value="RuvX"/>
    <property type="match status" value="1"/>
</dbReference>
<proteinExistence type="inferred from homology"/>
<keyword evidence="1" id="KW-0963">Cytoplasm</keyword>
<keyword evidence="3" id="KW-0540">Nuclease</keyword>
<dbReference type="InterPro" id="IPR012337">
    <property type="entry name" value="RNaseH-like_sf"/>
</dbReference>
<evidence type="ECO:0000256" key="1">
    <source>
        <dbReference type="ARBA" id="ARBA00022490"/>
    </source>
</evidence>
<dbReference type="NCBIfam" id="TIGR00250">
    <property type="entry name" value="RNAse_H_YqgF"/>
    <property type="match status" value="1"/>
</dbReference>
<dbReference type="GO" id="GO:0004518">
    <property type="term" value="F:nuclease activity"/>
    <property type="evidence" value="ECO:0007669"/>
    <property type="project" value="UniProtKB-KW"/>
</dbReference>
<protein>
    <recommendedName>
        <fullName evidence="5">YqgF/RNase H-like domain-containing protein</fullName>
    </recommendedName>
</protein>
<dbReference type="SUPFAM" id="SSF53098">
    <property type="entry name" value="Ribonuclease H-like"/>
    <property type="match status" value="1"/>
</dbReference>
<dbReference type="GO" id="GO:0016787">
    <property type="term" value="F:hydrolase activity"/>
    <property type="evidence" value="ECO:0007669"/>
    <property type="project" value="UniProtKB-KW"/>
</dbReference>
<reference evidence="6" key="1">
    <citation type="journal article" date="2015" name="Nature">
        <title>Complex archaea that bridge the gap between prokaryotes and eukaryotes.</title>
        <authorList>
            <person name="Spang A."/>
            <person name="Saw J.H."/>
            <person name="Jorgensen S.L."/>
            <person name="Zaremba-Niedzwiedzka K."/>
            <person name="Martijn J."/>
            <person name="Lind A.E."/>
            <person name="van Eijk R."/>
            <person name="Schleper C."/>
            <person name="Guy L."/>
            <person name="Ettema T.J."/>
        </authorList>
    </citation>
    <scope>NUCLEOTIDE SEQUENCE</scope>
</reference>
<evidence type="ECO:0000313" key="6">
    <source>
        <dbReference type="EMBL" id="KKN79441.1"/>
    </source>
</evidence>
<gene>
    <name evidence="6" type="ORF">LCGC14_0340030</name>
</gene>
<dbReference type="SMART" id="SM00732">
    <property type="entry name" value="YqgFc"/>
    <property type="match status" value="1"/>
</dbReference>
<evidence type="ECO:0000256" key="2">
    <source>
        <dbReference type="ARBA" id="ARBA00022517"/>
    </source>
</evidence>
<keyword evidence="2" id="KW-0690">Ribosome biogenesis</keyword>
<evidence type="ECO:0000259" key="5">
    <source>
        <dbReference type="SMART" id="SM00732"/>
    </source>
</evidence>